<dbReference type="InterPro" id="IPR001138">
    <property type="entry name" value="Zn2Cys6_DnaBD"/>
</dbReference>
<keyword evidence="5" id="KW-1185">Reference proteome</keyword>
<sequence length="606" mass="68466">MNDGDLDFDTGPDMPSDVNASGLPIRDTGLFPSEPSPHEATLDDVTGDSGAQTQKRYLSKRPHRKSRAGCRQCKKRKVKCDEAKPTCKACTLRKEQCIYPNPPPSVPLRAPEHPAAGITSTLPLRDARVQSVELVEQSEEVENVDSIAFRGDMIPVVSEPLFIPEQASDPMDMKMLWFYTAYSFQNFAINSGRSSVIDYILKVKIVEHAFRSPFLMETLKALSALHLRDLNQPIPNQKLVAYQARAFQGYRNAIEKADPADFPALLGCSLFTVAMSSQAFREPNGKRLFVVDWIAVWRGIGLIIELIEPQAVADSGLAALFWRPPIDIEKAAQYIPNNLLFMITSIKYGDADYDYKKDYYELLKYLGSLYMELIEHGFGPILDLRIITFFTFCPRPLLPLMKQYQPRLLVIIAHWLCFLKLLHSKTWWMCGLEPQADQIFEEIGEKWGHMLRIPRMVMQTDNYVEVARLIIDNHNWTPGELDLYHKHRDPRTQNELKFITNTGVELEIVEGYWQFKEPQIRCDAPEVANPDAIPDANPDTDSDLSNEKLLLGSGLLYRSGQYDRTSTRPPLSMPHAVSTPSPADSPYTSSTPSLSPSKSQTNSPSP</sequence>
<reference evidence="4 5" key="1">
    <citation type="submission" date="2019-12" db="EMBL/GenBank/DDBJ databases">
        <title>Draft genome sequence of the ascomycete Xylaria multiplex DSM 110363.</title>
        <authorList>
            <person name="Buettner E."/>
            <person name="Kellner H."/>
        </authorList>
    </citation>
    <scope>NUCLEOTIDE SEQUENCE [LARGE SCALE GENOMIC DNA]</scope>
    <source>
        <strain evidence="4 5">DSM 110363</strain>
    </source>
</reference>
<dbReference type="CDD" id="cd00067">
    <property type="entry name" value="GAL4"/>
    <property type="match status" value="1"/>
</dbReference>
<dbReference type="OrthoDB" id="5419315at2759"/>
<feature type="compositionally biased region" description="Low complexity" evidence="2">
    <location>
        <begin position="585"/>
        <end position="606"/>
    </location>
</feature>
<feature type="region of interest" description="Disordered" evidence="2">
    <location>
        <begin position="526"/>
        <end position="546"/>
    </location>
</feature>
<evidence type="ECO:0000256" key="1">
    <source>
        <dbReference type="ARBA" id="ARBA00023242"/>
    </source>
</evidence>
<dbReference type="InParanoid" id="A0A7C8IJA4"/>
<dbReference type="Pfam" id="PF00172">
    <property type="entry name" value="Zn_clus"/>
    <property type="match status" value="1"/>
</dbReference>
<keyword evidence="1" id="KW-0539">Nucleus</keyword>
<organism evidence="4 5">
    <name type="scientific">Xylaria multiplex</name>
    <dbReference type="NCBI Taxonomy" id="323545"/>
    <lineage>
        <taxon>Eukaryota</taxon>
        <taxon>Fungi</taxon>
        <taxon>Dikarya</taxon>
        <taxon>Ascomycota</taxon>
        <taxon>Pezizomycotina</taxon>
        <taxon>Sordariomycetes</taxon>
        <taxon>Xylariomycetidae</taxon>
        <taxon>Xylariales</taxon>
        <taxon>Xylariaceae</taxon>
        <taxon>Xylaria</taxon>
    </lineage>
</organism>
<dbReference type="GO" id="GO:0001228">
    <property type="term" value="F:DNA-binding transcription activator activity, RNA polymerase II-specific"/>
    <property type="evidence" value="ECO:0007669"/>
    <property type="project" value="TreeGrafter"/>
</dbReference>
<evidence type="ECO:0000256" key="2">
    <source>
        <dbReference type="SAM" id="MobiDB-lite"/>
    </source>
</evidence>
<accession>A0A7C8IJA4</accession>
<dbReference type="InterPro" id="IPR053157">
    <property type="entry name" value="Sterol_Uptake_Regulator"/>
</dbReference>
<gene>
    <name evidence="4" type="ORF">GQX73_g8516</name>
</gene>
<protein>
    <recommendedName>
        <fullName evidence="3">Zn(2)-C6 fungal-type domain-containing protein</fullName>
    </recommendedName>
</protein>
<feature type="domain" description="Zn(2)-C6 fungal-type" evidence="3">
    <location>
        <begin position="69"/>
        <end position="99"/>
    </location>
</feature>
<dbReference type="PROSITE" id="PS50048">
    <property type="entry name" value="ZN2_CY6_FUNGAL_2"/>
    <property type="match status" value="1"/>
</dbReference>
<dbReference type="Proteomes" id="UP000481858">
    <property type="component" value="Unassembled WGS sequence"/>
</dbReference>
<evidence type="ECO:0000313" key="5">
    <source>
        <dbReference type="Proteomes" id="UP000481858"/>
    </source>
</evidence>
<dbReference type="PROSITE" id="PS00463">
    <property type="entry name" value="ZN2_CY6_FUNGAL_1"/>
    <property type="match status" value="1"/>
</dbReference>
<dbReference type="Gene3D" id="4.10.240.10">
    <property type="entry name" value="Zn(2)-C6 fungal-type DNA-binding domain"/>
    <property type="match status" value="1"/>
</dbReference>
<feature type="region of interest" description="Disordered" evidence="2">
    <location>
        <begin position="560"/>
        <end position="606"/>
    </location>
</feature>
<dbReference type="PANTHER" id="PTHR47784:SF5">
    <property type="entry name" value="STEROL UPTAKE CONTROL PROTEIN 2"/>
    <property type="match status" value="1"/>
</dbReference>
<dbReference type="EMBL" id="WUBL01000127">
    <property type="protein sequence ID" value="KAF2965049.1"/>
    <property type="molecule type" value="Genomic_DNA"/>
</dbReference>
<evidence type="ECO:0000259" key="3">
    <source>
        <dbReference type="PROSITE" id="PS50048"/>
    </source>
</evidence>
<comment type="caution">
    <text evidence="4">The sequence shown here is derived from an EMBL/GenBank/DDBJ whole genome shotgun (WGS) entry which is preliminary data.</text>
</comment>
<feature type="compositionally biased region" description="Acidic residues" evidence="2">
    <location>
        <begin position="1"/>
        <end position="10"/>
    </location>
</feature>
<feature type="region of interest" description="Disordered" evidence="2">
    <location>
        <begin position="1"/>
        <end position="64"/>
    </location>
</feature>
<dbReference type="InterPro" id="IPR036864">
    <property type="entry name" value="Zn2-C6_fun-type_DNA-bd_sf"/>
</dbReference>
<dbReference type="GO" id="GO:0008270">
    <property type="term" value="F:zinc ion binding"/>
    <property type="evidence" value="ECO:0007669"/>
    <property type="project" value="InterPro"/>
</dbReference>
<proteinExistence type="predicted"/>
<dbReference type="PANTHER" id="PTHR47784">
    <property type="entry name" value="STEROL UPTAKE CONTROL PROTEIN 2"/>
    <property type="match status" value="1"/>
</dbReference>
<dbReference type="AlphaFoldDB" id="A0A7C8IJA4"/>
<dbReference type="SMART" id="SM00066">
    <property type="entry name" value="GAL4"/>
    <property type="match status" value="1"/>
</dbReference>
<dbReference type="SUPFAM" id="SSF57701">
    <property type="entry name" value="Zn2/Cys6 DNA-binding domain"/>
    <property type="match status" value="1"/>
</dbReference>
<name>A0A7C8IJA4_9PEZI</name>
<evidence type="ECO:0000313" key="4">
    <source>
        <dbReference type="EMBL" id="KAF2965049.1"/>
    </source>
</evidence>